<dbReference type="PANTHER" id="PTHR11361">
    <property type="entry name" value="DNA MISMATCH REPAIR PROTEIN MUTS FAMILY MEMBER"/>
    <property type="match status" value="1"/>
</dbReference>
<dbReference type="GO" id="GO:0007131">
    <property type="term" value="P:reciprocal meiotic recombination"/>
    <property type="evidence" value="ECO:0007669"/>
    <property type="project" value="TreeGrafter"/>
</dbReference>
<dbReference type="GO" id="GO:0030983">
    <property type="term" value="F:mismatched DNA binding"/>
    <property type="evidence" value="ECO:0007669"/>
    <property type="project" value="InterPro"/>
</dbReference>
<sequence length="866" mass="97145">MKCDISCKTTDKPSFKKSKTNASSISGSSKSTTNISNQNIDMNPRDTHSTAISSSNKINKIISKTRFLSFGEGFTETRTGVKRNDDKSVEFGTLDSLILGLKAARSRDSIKEGFGFQNTSFFTNDSANDGSDVTPGASYKESIFTNLNSTNQSVNSEPIDLTTDSSSDSEIKSHYNDMYTQDIGSVQSFVKHRADESLDSVESANIVMVLAEGTGASSEIGFAVLNFQTFECYFSQFADSGGFSKTLYNIELYQVDKIIIPANTVQNKNAKLYNRVKSRFPKISFESVHRKFFNEEKGLEAVRKWVRLEDQEIVMIIIQSKFFCISALGALYEYLECVGKARNKISSVKATFKSHNKTMDIDPSSCRELELIESKGIAANNFNLFSAINHTKTKMGSRILRLNILQPSTDLRTINSRLDAVENLLKNESRFFGLQAELKNLPDIDTIVNNIVHVFETVTIKQAESNINTIIDIYQMLLCCQKITALLLNPECETLNTIYGVLNNPKIEATVGLLKEKIRDDLSISKSPLSMRNLRCYLIKEGQNGFLDVARKTFEESTQDALNLVKTYCDQYSVSIQIQYKHPHGYHLSAEKQALNQIEIPEIFLNVRTQKKVCYFTTLDLVKMNDRIRNSITEINMLSDKIIYDTLSYLGREVEIFYQLSEAIGLLDMLMSFATMCTIGNFVRPNFTNIIDVVDGRHPILDRFGQTIISNSFRVEYNKPTCVVIGENSGGKSVFIKQIALLVILAQIGSFVPAKSASFCIRESLFTHLNHNDDIETNASSFMMEMRTVSCIMRRANKNSLVVLDEIGRGTSMLDGASISYAIINKLSSINCFTLFTTHFIQICRNLINKDVIFVVCIGNKVDGFT</sequence>
<dbReference type="SUPFAM" id="SSF48334">
    <property type="entry name" value="DNA repair protein MutS, domain III"/>
    <property type="match status" value="1"/>
</dbReference>
<evidence type="ECO:0000256" key="4">
    <source>
        <dbReference type="ARBA" id="ARBA00023125"/>
    </source>
</evidence>
<evidence type="ECO:0000256" key="5">
    <source>
        <dbReference type="ARBA" id="ARBA00023254"/>
    </source>
</evidence>
<dbReference type="Pfam" id="PF05190">
    <property type="entry name" value="MutS_IV"/>
    <property type="match status" value="1"/>
</dbReference>
<organism evidence="8 9">
    <name type="scientific">Smittium megazygosporum</name>
    <dbReference type="NCBI Taxonomy" id="133381"/>
    <lineage>
        <taxon>Eukaryota</taxon>
        <taxon>Fungi</taxon>
        <taxon>Fungi incertae sedis</taxon>
        <taxon>Zoopagomycota</taxon>
        <taxon>Kickxellomycotina</taxon>
        <taxon>Harpellomycetes</taxon>
        <taxon>Harpellales</taxon>
        <taxon>Legeriomycetaceae</taxon>
        <taxon>Smittium</taxon>
    </lineage>
</organism>
<dbReference type="InterPro" id="IPR007696">
    <property type="entry name" value="DNA_mismatch_repair_MutS_core"/>
</dbReference>
<dbReference type="PANTHER" id="PTHR11361:SF21">
    <property type="entry name" value="MUTS PROTEIN HOMOLOG 4"/>
    <property type="match status" value="1"/>
</dbReference>
<dbReference type="Gene3D" id="3.40.50.300">
    <property type="entry name" value="P-loop containing nucleotide triphosphate hydrolases"/>
    <property type="match status" value="1"/>
</dbReference>
<evidence type="ECO:0000313" key="8">
    <source>
        <dbReference type="EMBL" id="PVV01235.1"/>
    </source>
</evidence>
<protein>
    <recommendedName>
        <fullName evidence="7">DNA mismatch repair proteins mutS family domain-containing protein</fullName>
    </recommendedName>
</protein>
<feature type="compositionally biased region" description="Basic and acidic residues" evidence="6">
    <location>
        <begin position="1"/>
        <end position="14"/>
    </location>
</feature>
<dbReference type="SUPFAM" id="SSF52540">
    <property type="entry name" value="P-loop containing nucleoside triphosphate hydrolases"/>
    <property type="match status" value="1"/>
</dbReference>
<feature type="region of interest" description="Disordered" evidence="6">
    <location>
        <begin position="1"/>
        <end position="51"/>
    </location>
</feature>
<keyword evidence="5" id="KW-0469">Meiosis</keyword>
<comment type="similarity">
    <text evidence="1">Belongs to the DNA mismatch repair MutS family.</text>
</comment>
<dbReference type="Proteomes" id="UP000245609">
    <property type="component" value="Unassembled WGS sequence"/>
</dbReference>
<dbReference type="GO" id="GO:0005524">
    <property type="term" value="F:ATP binding"/>
    <property type="evidence" value="ECO:0007669"/>
    <property type="project" value="UniProtKB-KW"/>
</dbReference>
<accession>A0A2T9Z9L2</accession>
<dbReference type="GO" id="GO:0006298">
    <property type="term" value="P:mismatch repair"/>
    <property type="evidence" value="ECO:0007669"/>
    <property type="project" value="InterPro"/>
</dbReference>
<evidence type="ECO:0000313" key="9">
    <source>
        <dbReference type="Proteomes" id="UP000245609"/>
    </source>
</evidence>
<proteinExistence type="inferred from homology"/>
<evidence type="ECO:0000256" key="2">
    <source>
        <dbReference type="ARBA" id="ARBA00022741"/>
    </source>
</evidence>
<keyword evidence="3" id="KW-0067">ATP-binding</keyword>
<reference evidence="8 9" key="1">
    <citation type="journal article" date="2018" name="MBio">
        <title>Comparative Genomics Reveals the Core Gene Toolbox for the Fungus-Insect Symbiosis.</title>
        <authorList>
            <person name="Wang Y."/>
            <person name="Stata M."/>
            <person name="Wang W."/>
            <person name="Stajich J.E."/>
            <person name="White M.M."/>
            <person name="Moncalvo J.M."/>
        </authorList>
    </citation>
    <scope>NUCLEOTIDE SEQUENCE [LARGE SCALE GENOMIC DNA]</scope>
    <source>
        <strain evidence="8 9">SC-DP-2</strain>
    </source>
</reference>
<dbReference type="InterPro" id="IPR036187">
    <property type="entry name" value="DNA_mismatch_repair_MutS_sf"/>
</dbReference>
<dbReference type="InterPro" id="IPR000432">
    <property type="entry name" value="DNA_mismatch_repair_MutS_C"/>
</dbReference>
<dbReference type="InterPro" id="IPR045076">
    <property type="entry name" value="MutS"/>
</dbReference>
<feature type="compositionally biased region" description="Low complexity" evidence="6">
    <location>
        <begin position="20"/>
        <end position="37"/>
    </location>
</feature>
<keyword evidence="9" id="KW-1185">Reference proteome</keyword>
<feature type="domain" description="DNA mismatch repair proteins mutS family" evidence="7">
    <location>
        <begin position="800"/>
        <end position="816"/>
    </location>
</feature>
<dbReference type="AlphaFoldDB" id="A0A2T9Z9L2"/>
<dbReference type="GO" id="GO:0005634">
    <property type="term" value="C:nucleus"/>
    <property type="evidence" value="ECO:0007669"/>
    <property type="project" value="TreeGrafter"/>
</dbReference>
<dbReference type="EMBL" id="MBFS01001263">
    <property type="protein sequence ID" value="PVV01235.1"/>
    <property type="molecule type" value="Genomic_DNA"/>
</dbReference>
<dbReference type="Pfam" id="PF05188">
    <property type="entry name" value="MutS_II"/>
    <property type="match status" value="1"/>
</dbReference>
<keyword evidence="4" id="KW-0238">DNA-binding</keyword>
<dbReference type="STRING" id="133381.A0A2T9Z9L2"/>
<evidence type="ECO:0000256" key="3">
    <source>
        <dbReference type="ARBA" id="ARBA00022840"/>
    </source>
</evidence>
<dbReference type="Pfam" id="PF05192">
    <property type="entry name" value="MutS_III"/>
    <property type="match status" value="1"/>
</dbReference>
<name>A0A2T9Z9L2_9FUNG</name>
<gene>
    <name evidence="8" type="ORF">BB560_004358</name>
</gene>
<dbReference type="InterPro" id="IPR027417">
    <property type="entry name" value="P-loop_NTPase"/>
</dbReference>
<dbReference type="OrthoDB" id="276261at2759"/>
<dbReference type="InterPro" id="IPR007861">
    <property type="entry name" value="DNA_mismatch_repair_MutS_clamp"/>
</dbReference>
<dbReference type="InterPro" id="IPR036678">
    <property type="entry name" value="MutS_con_dom_sf"/>
</dbReference>
<evidence type="ECO:0000256" key="6">
    <source>
        <dbReference type="SAM" id="MobiDB-lite"/>
    </source>
</evidence>
<dbReference type="PROSITE" id="PS00486">
    <property type="entry name" value="DNA_MISMATCH_REPAIR_2"/>
    <property type="match status" value="1"/>
</dbReference>
<dbReference type="SMART" id="SM00533">
    <property type="entry name" value="MUTSd"/>
    <property type="match status" value="1"/>
</dbReference>
<evidence type="ECO:0000256" key="1">
    <source>
        <dbReference type="ARBA" id="ARBA00006271"/>
    </source>
</evidence>
<dbReference type="Pfam" id="PF00488">
    <property type="entry name" value="MutS_V"/>
    <property type="match status" value="1"/>
</dbReference>
<dbReference type="Gene3D" id="3.30.420.110">
    <property type="entry name" value="MutS, connector domain"/>
    <property type="match status" value="1"/>
</dbReference>
<dbReference type="GO" id="GO:0140664">
    <property type="term" value="F:ATP-dependent DNA damage sensor activity"/>
    <property type="evidence" value="ECO:0007669"/>
    <property type="project" value="InterPro"/>
</dbReference>
<comment type="caution">
    <text evidence="8">The sequence shown here is derived from an EMBL/GenBank/DDBJ whole genome shotgun (WGS) entry which is preliminary data.</text>
</comment>
<dbReference type="SMART" id="SM00534">
    <property type="entry name" value="MUTSac"/>
    <property type="match status" value="1"/>
</dbReference>
<dbReference type="InterPro" id="IPR007860">
    <property type="entry name" value="DNA_mmatch_repair_MutS_con_dom"/>
</dbReference>
<evidence type="ECO:0000259" key="7">
    <source>
        <dbReference type="PROSITE" id="PS00486"/>
    </source>
</evidence>
<keyword evidence="2" id="KW-0547">Nucleotide-binding</keyword>
<dbReference type="Gene3D" id="1.10.1420.10">
    <property type="match status" value="2"/>
</dbReference>